<comment type="caution">
    <text evidence="1">The sequence shown here is derived from an EMBL/GenBank/DDBJ whole genome shotgun (WGS) entry which is preliminary data.</text>
</comment>
<reference evidence="1 2" key="1">
    <citation type="submission" date="2022-06" db="EMBL/GenBank/DDBJ databases">
        <title>Mycolicibacterium sp. CAU 1645 isolated from seawater.</title>
        <authorList>
            <person name="Kim W."/>
        </authorList>
    </citation>
    <scope>NUCLEOTIDE SEQUENCE [LARGE SCALE GENOMIC DNA]</scope>
    <source>
        <strain evidence="1 2">CAU 1645</strain>
    </source>
</reference>
<name>A0ABT1M925_9MYCO</name>
<organism evidence="1 2">
    <name type="scientific">Mycolicibacterium arenosum</name>
    <dbReference type="NCBI Taxonomy" id="2952157"/>
    <lineage>
        <taxon>Bacteria</taxon>
        <taxon>Bacillati</taxon>
        <taxon>Actinomycetota</taxon>
        <taxon>Actinomycetes</taxon>
        <taxon>Mycobacteriales</taxon>
        <taxon>Mycobacteriaceae</taxon>
        <taxon>Mycolicibacterium</taxon>
    </lineage>
</organism>
<evidence type="ECO:0000313" key="1">
    <source>
        <dbReference type="EMBL" id="MCP9275674.1"/>
    </source>
</evidence>
<proteinExistence type="predicted"/>
<evidence type="ECO:0000313" key="2">
    <source>
        <dbReference type="Proteomes" id="UP001651690"/>
    </source>
</evidence>
<sequence length="106" mass="11895">MSWLLVAFIPGLLMLATFGLDRLEASLHVDAAPSDDVDELMEQAKVEPVRRPQAVPDTGPLRALRHREMSGDHYAFAQSEAYLPTLDYARHAPNPQFQPTRQADRV</sequence>
<keyword evidence="2" id="KW-1185">Reference proteome</keyword>
<accession>A0ABT1M925</accession>
<dbReference type="Proteomes" id="UP001651690">
    <property type="component" value="Unassembled WGS sequence"/>
</dbReference>
<protein>
    <submittedName>
        <fullName evidence="1">Uncharacterized protein</fullName>
    </submittedName>
</protein>
<dbReference type="RefSeq" id="WP_255063519.1">
    <property type="nucleotide sequence ID" value="NZ_JANDBD010000012.1"/>
</dbReference>
<dbReference type="EMBL" id="JANDBD010000012">
    <property type="protein sequence ID" value="MCP9275674.1"/>
    <property type="molecule type" value="Genomic_DNA"/>
</dbReference>
<gene>
    <name evidence="1" type="ORF">NM203_26125</name>
</gene>